<evidence type="ECO:0000313" key="2">
    <source>
        <dbReference type="EMBL" id="OEU07417.1"/>
    </source>
</evidence>
<dbReference type="PANTHER" id="PTHR34060:SF1">
    <property type="entry name" value="POLYKETIDE CYCLASE _ DEHYDRASE AND LIPID TRANSPORT PROTEIN"/>
    <property type="match status" value="1"/>
</dbReference>
<reference evidence="2 3" key="1">
    <citation type="submission" date="2016-09" db="EMBL/GenBank/DDBJ databases">
        <title>Extensive genetic diversity and differential bi-allelic expression allows diatom success in the polar Southern Ocean.</title>
        <authorList>
            <consortium name="DOE Joint Genome Institute"/>
            <person name="Mock T."/>
            <person name="Otillar R.P."/>
            <person name="Strauss J."/>
            <person name="Dupont C."/>
            <person name="Frickenhaus S."/>
            <person name="Maumus F."/>
            <person name="Mcmullan M."/>
            <person name="Sanges R."/>
            <person name="Schmutz J."/>
            <person name="Toseland A."/>
            <person name="Valas R."/>
            <person name="Veluchamy A."/>
            <person name="Ward B.J."/>
            <person name="Allen A."/>
            <person name="Barry K."/>
            <person name="Falciatore A."/>
            <person name="Ferrante M."/>
            <person name="Fortunato A.E."/>
            <person name="Gloeckner G."/>
            <person name="Gruber A."/>
            <person name="Hipkin R."/>
            <person name="Janech M."/>
            <person name="Kroth P."/>
            <person name="Leese F."/>
            <person name="Lindquist E."/>
            <person name="Lyon B.R."/>
            <person name="Martin J."/>
            <person name="Mayer C."/>
            <person name="Parker M."/>
            <person name="Quesneville H."/>
            <person name="Raymond J."/>
            <person name="Uhlig C."/>
            <person name="Valentin K.U."/>
            <person name="Worden A.Z."/>
            <person name="Armbrust E.V."/>
            <person name="Bowler C."/>
            <person name="Green B."/>
            <person name="Moulton V."/>
            <person name="Van Oosterhout C."/>
            <person name="Grigoriev I."/>
        </authorList>
    </citation>
    <scope>NUCLEOTIDE SEQUENCE [LARGE SCALE GENOMIC DNA]</scope>
    <source>
        <strain evidence="2 3">CCMP1102</strain>
    </source>
</reference>
<dbReference type="InParanoid" id="A0A1E7ENS2"/>
<dbReference type="EMBL" id="KV784386">
    <property type="protein sequence ID" value="OEU07417.1"/>
    <property type="molecule type" value="Genomic_DNA"/>
</dbReference>
<organism evidence="2 3">
    <name type="scientific">Fragilariopsis cylindrus CCMP1102</name>
    <dbReference type="NCBI Taxonomy" id="635003"/>
    <lineage>
        <taxon>Eukaryota</taxon>
        <taxon>Sar</taxon>
        <taxon>Stramenopiles</taxon>
        <taxon>Ochrophyta</taxon>
        <taxon>Bacillariophyta</taxon>
        <taxon>Bacillariophyceae</taxon>
        <taxon>Bacillariophycidae</taxon>
        <taxon>Bacillariales</taxon>
        <taxon>Bacillariaceae</taxon>
        <taxon>Fragilariopsis</taxon>
    </lineage>
</organism>
<dbReference type="KEGG" id="fcy:FRACYDRAFT_174591"/>
<gene>
    <name evidence="2" type="ORF">FRACYDRAFT_174591</name>
</gene>
<protein>
    <recommendedName>
        <fullName evidence="4">Coenzyme Q-binding protein COQ10 START domain-containing protein</fullName>
    </recommendedName>
</protein>
<feature type="compositionally biased region" description="Low complexity" evidence="1">
    <location>
        <begin position="43"/>
        <end position="56"/>
    </location>
</feature>
<accession>A0A1E7ENS2</accession>
<dbReference type="OrthoDB" id="5732at2759"/>
<evidence type="ECO:0000313" key="3">
    <source>
        <dbReference type="Proteomes" id="UP000095751"/>
    </source>
</evidence>
<dbReference type="PANTHER" id="PTHR34060">
    <property type="entry name" value="POLYKETIDE CYCLASE / DEHYDRASE AND LIPID TRANSPORT PROTEIN"/>
    <property type="match status" value="1"/>
</dbReference>
<feature type="region of interest" description="Disordered" evidence="1">
    <location>
        <begin position="35"/>
        <end position="56"/>
    </location>
</feature>
<proteinExistence type="predicted"/>
<dbReference type="AlphaFoldDB" id="A0A1E7ENS2"/>
<keyword evidence="3" id="KW-1185">Reference proteome</keyword>
<sequence>MPGDPSAIGQVIYDASYAAVEEVEKEASNLLLQRVSNSRRRTSSGSSPSSGSSIQSIVDDAFKPMEESLIDMEESLIKAKQSLLQAKISSYDAIETLQLVALEQQQQAENSVVVMEAQREAVIEKIREVQVSNSQDTSTSTNSTDNKILNLSELTFDDIDYESSEMAKPFLDFDSCLMTDAEPVVRVEKAPDNSRRIFAGIDILASTDDVWNVLTNYQELQNVIPNLVVNDVLELYDCGSDEKEEDSSSSNDDFVNDDNISEEVKCRRLSKRMNGSLLRQVGGAKVAGINFSAKTTVEVREWPNGMPDFAHFMDDMWDGKSRETRAKEYPKIKLKRYRFPRPFAVSNLPTRDISMQSIDNDDGEFRLYQGVWRMQPLVGCSPPGKEAMRLTYAVEISPRVYLPVRLVEGRIVQDLCANLEAIRKAVSSSSMEE</sequence>
<evidence type="ECO:0008006" key="4">
    <source>
        <dbReference type="Google" id="ProtNLM"/>
    </source>
</evidence>
<name>A0A1E7ENS2_9STRA</name>
<evidence type="ECO:0000256" key="1">
    <source>
        <dbReference type="SAM" id="MobiDB-lite"/>
    </source>
</evidence>
<dbReference type="Proteomes" id="UP000095751">
    <property type="component" value="Unassembled WGS sequence"/>
</dbReference>